<sequence length="118" mass="12450">MPLEAGWRVFSPGPGLFLEVLSQRMLGLRHAGEELEIDPVLDPALGTVRASVPLAGGRRADVELVCGSKGHGVAEVSVDGRALDLRPLVNPYREPGAAVRSADLHPGEGTVRLPIGTR</sequence>
<proteinExistence type="predicted"/>
<dbReference type="AlphaFoldDB" id="A0A345NKB0"/>
<dbReference type="OrthoDB" id="9769991at2"/>
<dbReference type="GO" id="GO:0005975">
    <property type="term" value="P:carbohydrate metabolic process"/>
    <property type="evidence" value="ECO:0007669"/>
    <property type="project" value="InterPro"/>
</dbReference>
<protein>
    <submittedName>
        <fullName evidence="1">Uncharacterized protein</fullName>
    </submittedName>
</protein>
<dbReference type="Proteomes" id="UP000253790">
    <property type="component" value="Chromosome"/>
</dbReference>
<gene>
    <name evidence="1" type="ORF">DV701_04380</name>
</gene>
<dbReference type="Gene3D" id="2.60.420.10">
    <property type="entry name" value="Maltose phosphorylase, domain 3"/>
    <property type="match status" value="1"/>
</dbReference>
<reference evidence="1 2" key="1">
    <citation type="submission" date="2018-07" db="EMBL/GenBank/DDBJ databases">
        <title>Complete genome sequencing of Ornithinimicrobium sp. AMA3305.</title>
        <authorList>
            <person name="Bae J.-W."/>
        </authorList>
    </citation>
    <scope>NUCLEOTIDE SEQUENCE [LARGE SCALE GENOMIC DNA]</scope>
    <source>
        <strain evidence="1 2">AMA3305</strain>
    </source>
</reference>
<dbReference type="KEGG" id="orn:DV701_04380"/>
<name>A0A345NKB0_9MICO</name>
<accession>A0A345NKB0</accession>
<dbReference type="SUPFAM" id="SSF48208">
    <property type="entry name" value="Six-hairpin glycosidases"/>
    <property type="match status" value="1"/>
</dbReference>
<keyword evidence="2" id="KW-1185">Reference proteome</keyword>
<evidence type="ECO:0000313" key="2">
    <source>
        <dbReference type="Proteomes" id="UP000253790"/>
    </source>
</evidence>
<dbReference type="InterPro" id="IPR008928">
    <property type="entry name" value="6-hairpin_glycosidase_sf"/>
</dbReference>
<dbReference type="EMBL" id="CP031229">
    <property type="protein sequence ID" value="AXH95468.1"/>
    <property type="molecule type" value="Genomic_DNA"/>
</dbReference>
<organism evidence="1 2">
    <name type="scientific">Ornithinimicrobium avium</name>
    <dbReference type="NCBI Taxonomy" id="2283195"/>
    <lineage>
        <taxon>Bacteria</taxon>
        <taxon>Bacillati</taxon>
        <taxon>Actinomycetota</taxon>
        <taxon>Actinomycetes</taxon>
        <taxon>Micrococcales</taxon>
        <taxon>Ornithinimicrobiaceae</taxon>
        <taxon>Ornithinimicrobium</taxon>
    </lineage>
</organism>
<evidence type="ECO:0000313" key="1">
    <source>
        <dbReference type="EMBL" id="AXH95468.1"/>
    </source>
</evidence>